<dbReference type="OMA" id="ANMLETD"/>
<dbReference type="AlphaFoldDB" id="A0A1S0UJH3"/>
<proteinExistence type="predicted"/>
<gene>
    <name evidence="1" type="ORF">LOAG_17182</name>
</gene>
<sequence>METKGRVLKLWSFKQARLFVNSKLAAVDKTNCTSQQLTKDKDDNDSYFIGGAKLLGFTNTLRGDSNNGTSKHQIPCHPNASVMTLNENMPSPERPGTRPSPATAFLLKRISEANMLETDQFYERISRDSGNEKNRFLNLPAPYHLLPDTPYFRRAPIVPPPTRLQHV</sequence>
<name>A0A1S0UJH3_LOALO</name>
<dbReference type="OrthoDB" id="5834796at2759"/>
<accession>A0A1S0UJH3</accession>
<dbReference type="InParanoid" id="A0A1S0UJH3"/>
<reference evidence="1" key="1">
    <citation type="submission" date="2012-04" db="EMBL/GenBank/DDBJ databases">
        <title>The Genome Sequence of Loa loa.</title>
        <authorList>
            <consortium name="The Broad Institute Genome Sequencing Platform"/>
            <consortium name="Broad Institute Genome Sequencing Center for Infectious Disease"/>
            <person name="Nutman T.B."/>
            <person name="Fink D.L."/>
            <person name="Russ C."/>
            <person name="Young S."/>
            <person name="Zeng Q."/>
            <person name="Gargeya S."/>
            <person name="Alvarado L."/>
            <person name="Berlin A."/>
            <person name="Chapman S.B."/>
            <person name="Chen Z."/>
            <person name="Freedman E."/>
            <person name="Gellesch M."/>
            <person name="Goldberg J."/>
            <person name="Griggs A."/>
            <person name="Gujja S."/>
            <person name="Heilman E.R."/>
            <person name="Heiman D."/>
            <person name="Howarth C."/>
            <person name="Mehta T."/>
            <person name="Neiman D."/>
            <person name="Pearson M."/>
            <person name="Roberts A."/>
            <person name="Saif S."/>
            <person name="Shea T."/>
            <person name="Shenoy N."/>
            <person name="Sisk P."/>
            <person name="Stolte C."/>
            <person name="Sykes S."/>
            <person name="White J."/>
            <person name="Yandava C."/>
            <person name="Haas B."/>
            <person name="Henn M.R."/>
            <person name="Nusbaum C."/>
            <person name="Birren B."/>
        </authorList>
    </citation>
    <scope>NUCLEOTIDE SEQUENCE [LARGE SCALE GENOMIC DNA]</scope>
</reference>
<dbReference type="KEGG" id="loa:LOAG_17182"/>
<evidence type="ECO:0000313" key="1">
    <source>
        <dbReference type="EMBL" id="EJD75739.1"/>
    </source>
</evidence>
<protein>
    <submittedName>
        <fullName evidence="1">Uncharacterized protein</fullName>
    </submittedName>
</protein>
<organism evidence="1">
    <name type="scientific">Loa loa</name>
    <name type="common">Eye worm</name>
    <name type="synonym">Filaria loa</name>
    <dbReference type="NCBI Taxonomy" id="7209"/>
    <lineage>
        <taxon>Eukaryota</taxon>
        <taxon>Metazoa</taxon>
        <taxon>Ecdysozoa</taxon>
        <taxon>Nematoda</taxon>
        <taxon>Chromadorea</taxon>
        <taxon>Rhabditida</taxon>
        <taxon>Spirurina</taxon>
        <taxon>Spiruromorpha</taxon>
        <taxon>Filarioidea</taxon>
        <taxon>Onchocercidae</taxon>
        <taxon>Loa</taxon>
    </lineage>
</organism>
<dbReference type="EMBL" id="JH712112">
    <property type="protein sequence ID" value="EJD75739.1"/>
    <property type="molecule type" value="Genomic_DNA"/>
</dbReference>
<dbReference type="CTD" id="9937485"/>
<dbReference type="RefSeq" id="XP_003135705.2">
    <property type="nucleotide sequence ID" value="XM_003135657.2"/>
</dbReference>
<dbReference type="GeneID" id="9937485"/>